<proteinExistence type="predicted"/>
<dbReference type="AlphaFoldDB" id="A0A3E5A4L1"/>
<dbReference type="Proteomes" id="UP000261222">
    <property type="component" value="Unassembled WGS sequence"/>
</dbReference>
<dbReference type="InterPro" id="IPR010022">
    <property type="entry name" value="XkdX"/>
</dbReference>
<dbReference type="RefSeq" id="WP_117739337.1">
    <property type="nucleotide sequence ID" value="NZ_QSUB01000005.1"/>
</dbReference>
<name>A0A3E5A4L1_9FIRM</name>
<gene>
    <name evidence="1" type="ORF">DXB81_11520</name>
</gene>
<evidence type="ECO:0000313" key="1">
    <source>
        <dbReference type="EMBL" id="RGN03770.1"/>
    </source>
</evidence>
<dbReference type="EMBL" id="QSUB01000005">
    <property type="protein sequence ID" value="RGN03770.1"/>
    <property type="molecule type" value="Genomic_DNA"/>
</dbReference>
<protein>
    <submittedName>
        <fullName evidence="1">XkdX family protein</fullName>
    </submittedName>
</protein>
<sequence length="48" mass="5832">MSKKYKTVKNFYDRGLWSKKRVHDAVVKSWITKEEYMEITGEEYAEEV</sequence>
<accession>A0A3E5A4L1</accession>
<organism evidence="1 2">
    <name type="scientific">Blautia obeum</name>
    <dbReference type="NCBI Taxonomy" id="40520"/>
    <lineage>
        <taxon>Bacteria</taxon>
        <taxon>Bacillati</taxon>
        <taxon>Bacillota</taxon>
        <taxon>Clostridia</taxon>
        <taxon>Lachnospirales</taxon>
        <taxon>Lachnospiraceae</taxon>
        <taxon>Blautia</taxon>
    </lineage>
</organism>
<dbReference type="Pfam" id="PF09693">
    <property type="entry name" value="Phage_XkdX"/>
    <property type="match status" value="1"/>
</dbReference>
<evidence type="ECO:0000313" key="2">
    <source>
        <dbReference type="Proteomes" id="UP000261222"/>
    </source>
</evidence>
<reference evidence="1 2" key="1">
    <citation type="submission" date="2018-08" db="EMBL/GenBank/DDBJ databases">
        <title>A genome reference for cultivated species of the human gut microbiota.</title>
        <authorList>
            <person name="Zou Y."/>
            <person name="Xue W."/>
            <person name="Luo G."/>
        </authorList>
    </citation>
    <scope>NUCLEOTIDE SEQUENCE [LARGE SCALE GENOMIC DNA]</scope>
    <source>
        <strain evidence="1 2">OM06-11AA</strain>
    </source>
</reference>
<comment type="caution">
    <text evidence="1">The sequence shown here is derived from an EMBL/GenBank/DDBJ whole genome shotgun (WGS) entry which is preliminary data.</text>
</comment>